<dbReference type="InterPro" id="IPR019734">
    <property type="entry name" value="TPR_rpt"/>
</dbReference>
<dbReference type="PROSITE" id="PS50005">
    <property type="entry name" value="TPR"/>
    <property type="match status" value="1"/>
</dbReference>
<dbReference type="Proteomes" id="UP001153292">
    <property type="component" value="Chromosome 14"/>
</dbReference>
<dbReference type="InterPro" id="IPR006849">
    <property type="entry name" value="Elp1"/>
</dbReference>
<organism evidence="13 14">
    <name type="scientific">Chilo suppressalis</name>
    <name type="common">Asiatic rice borer moth</name>
    <dbReference type="NCBI Taxonomy" id="168631"/>
    <lineage>
        <taxon>Eukaryota</taxon>
        <taxon>Metazoa</taxon>
        <taxon>Ecdysozoa</taxon>
        <taxon>Arthropoda</taxon>
        <taxon>Hexapoda</taxon>
        <taxon>Insecta</taxon>
        <taxon>Pterygota</taxon>
        <taxon>Neoptera</taxon>
        <taxon>Endopterygota</taxon>
        <taxon>Lepidoptera</taxon>
        <taxon>Glossata</taxon>
        <taxon>Ditrysia</taxon>
        <taxon>Pyraloidea</taxon>
        <taxon>Crambidae</taxon>
        <taxon>Crambinae</taxon>
        <taxon>Chilo</taxon>
    </lineage>
</organism>
<feature type="domain" description="ELP1 N-terminal second beta-propeller" evidence="9">
    <location>
        <begin position="387"/>
        <end position="653"/>
    </location>
</feature>
<feature type="region of interest" description="Disordered" evidence="7">
    <location>
        <begin position="1126"/>
        <end position="1155"/>
    </location>
</feature>
<dbReference type="Pfam" id="PF23797">
    <property type="entry name" value="Beta-prop_ELP1_2nd"/>
    <property type="match status" value="1"/>
</dbReference>
<evidence type="ECO:0000259" key="9">
    <source>
        <dbReference type="Pfam" id="PF23797"/>
    </source>
</evidence>
<keyword evidence="5" id="KW-0539">Nucleus</keyword>
<feature type="compositionally biased region" description="Basic residues" evidence="7">
    <location>
        <begin position="1141"/>
        <end position="1151"/>
    </location>
</feature>
<feature type="repeat" description="TPR" evidence="6">
    <location>
        <begin position="957"/>
        <end position="990"/>
    </location>
</feature>
<evidence type="ECO:0000256" key="4">
    <source>
        <dbReference type="ARBA" id="ARBA00022694"/>
    </source>
</evidence>
<dbReference type="InterPro" id="IPR056166">
    <property type="entry name" value="TPR_ELP1"/>
</dbReference>
<comment type="function">
    <text evidence="5">Component of the elongator complex which is required for multiple tRNA modifications, including mcm5U (5-methoxycarbonylmethyl uridine), mcm5s2U (5-methoxycarbonylmethyl-2-thiouridine), and ncm5U (5-carbamoylmethyl uridine). The elongator complex catalyzes formation of carboxymethyluridine in the wobble base at position 34 in tRNAs.</text>
</comment>
<dbReference type="Gene3D" id="1.25.40.10">
    <property type="entry name" value="Tetratricopeptide repeat domain"/>
    <property type="match status" value="1"/>
</dbReference>
<evidence type="ECO:0000256" key="2">
    <source>
        <dbReference type="ARBA" id="ARBA00006086"/>
    </source>
</evidence>
<dbReference type="SUPFAM" id="SSF82171">
    <property type="entry name" value="DPP6 N-terminal domain-like"/>
    <property type="match status" value="1"/>
</dbReference>
<dbReference type="SUPFAM" id="SSF48452">
    <property type="entry name" value="TPR-like"/>
    <property type="match status" value="1"/>
</dbReference>
<evidence type="ECO:0000313" key="14">
    <source>
        <dbReference type="Proteomes" id="UP001153292"/>
    </source>
</evidence>
<evidence type="ECO:0000256" key="6">
    <source>
        <dbReference type="PROSITE-ProRule" id="PRU00339"/>
    </source>
</evidence>
<evidence type="ECO:0000256" key="1">
    <source>
        <dbReference type="ARBA" id="ARBA00005043"/>
    </source>
</evidence>
<comment type="similarity">
    <text evidence="2 5">Belongs to the ELP1/IKA1 family.</text>
</comment>
<feature type="compositionally biased region" description="Low complexity" evidence="7">
    <location>
        <begin position="1131"/>
        <end position="1140"/>
    </location>
</feature>
<evidence type="ECO:0000256" key="3">
    <source>
        <dbReference type="ARBA" id="ARBA00022490"/>
    </source>
</evidence>
<dbReference type="InterPro" id="IPR056169">
    <property type="entry name" value="HB_ELP1"/>
</dbReference>
<reference evidence="13" key="1">
    <citation type="submission" date="2021-12" db="EMBL/GenBank/DDBJ databases">
        <authorList>
            <person name="King R."/>
        </authorList>
    </citation>
    <scope>NUCLEOTIDE SEQUENCE</scope>
</reference>
<evidence type="ECO:0000259" key="8">
    <source>
        <dbReference type="Pfam" id="PF04762"/>
    </source>
</evidence>
<dbReference type="Pfam" id="PF23878">
    <property type="entry name" value="TPR_ELP1"/>
    <property type="match status" value="1"/>
</dbReference>
<comment type="pathway">
    <text evidence="1">tRNA modification; 5-methoxycarbonylmethyl-2-thiouridine-tRNA biosynthesis.</text>
</comment>
<sequence length="1276" mass="146332">MRNLNLWEVASTKVKSDANENLTICYTHNESNCDELYTCSYNLIVSNFRDNGDVKWSKDLSEIVMNSSKPVNITYLSLLNTLCVGLENGEIVTLAESGEVCDLAGVCEKGILAMEWSPDQELLVLVTKELNTILMSCTYDPINEVNLLNQEFGEKQFITVGWGKKETQFHGSEGKQAARAKTEISADPLSNVDDTVKISWRGDGNLYVIGFTMEGIRRFKVFDREGHLQYTSEKQQGLESNLSWRPSGNVIATTQKINGQYLVSFFEKNGLKHGSFDIPVNSDTTVEDITWSTDSEILTLQCRNTVTDSQKLLLFTSSNYHWYHKQTLVYSCEQKIKKIVWDNDFDVTNNKKLHVFLNSGEHFCYSWIWNVDHSRGHTNDDDAVVAVIDGTKVLLTGFRQTVVPPPMAADEVKCDFPINSVHFAPQTVDGVCSHMFFAVTPNNKLIFYKQKCKFPLEYLWLKTISVVDNKFPFQYYNWFWMNSYTIVCVTLGNNGDYRLMEYRIESDEIVEVNSAELPKSVTRIQAHPKELSKLFLQANNGEIIKYYEGGSAELQDMSFGVSCPKFNAVIIDETLYFIGLTHKNNLFLNGTMILNGVNSFYVHTHFLLLTTLQHVLLCTELTHSGINALTEYQKNESTENIYKRKIERGAKLVIVVPNDTRTIFQMPRGNLEAIQPRPLSLKLIGEHLDALKYYEAFDIMRKQRINLNLIYDHDPDKFVQNIDTFLDSVQNNSWLSLFLSDLENIDVTKTMYASSYNGNLDKVRSDTSSKVNILCDILKLHLNQRSDSESKILPILTAFVKKNTEHELENALTLIKELKLKESGGSKLPVGSEEALKYLLYMVDVNKLFDVALGMYDFDLVLQVANKSQKDPKEFIPMLNELNEMDKNYKKFSINKHLKRYSKAVKSLVMCGPEKYDELKTFVKYHSLYREALGLFSTDEEIYKVISNDFGVHLRLKKQYIEAGIVFERAGNYENAIECYKDALEWELAVKIAHKMYSPEQFMEFCWELINTLKEEKRHQEALQILEQYYKDIDKTISYAIECGQYKTAYRLCAQYNKDELKEKYLLPAVLEEYKNLKELIESNWSTFIKHKERLCVVRENKSKQPMDMYESAYYNKDSDLYSDAGSTLASSSRGSSRSFRSSKNRRKHERKVASLKEGSQYEDVALIMALHSLVTSSFDLRLQVKNVNIALGCMNKDTEAFILQTSLDKLLKEMKDSFKDIWTNELVIESTNAVIAAQNVPEGSSVIPQGIATLEPHIRIAPVIHDVSWKLEGLN</sequence>
<keyword evidence="3 5" id="KW-0963">Cytoplasm</keyword>
<protein>
    <recommendedName>
        <fullName evidence="5">Elongator complex protein 1</fullName>
    </recommendedName>
</protein>
<keyword evidence="4" id="KW-0819">tRNA processing</keyword>
<dbReference type="PIRSF" id="PIRSF017233">
    <property type="entry name" value="IKAP"/>
    <property type="match status" value="1"/>
</dbReference>
<proteinExistence type="inferred from homology"/>
<feature type="domain" description="ELP1 alpha-solenoid" evidence="11">
    <location>
        <begin position="677"/>
        <end position="882"/>
    </location>
</feature>
<dbReference type="InterPro" id="IPR056165">
    <property type="entry name" value="Beta-prop_ELP1_2nd"/>
</dbReference>
<dbReference type="Pfam" id="PF23936">
    <property type="entry name" value="HB_ELP1"/>
    <property type="match status" value="1"/>
</dbReference>
<evidence type="ECO:0000259" key="12">
    <source>
        <dbReference type="Pfam" id="PF23936"/>
    </source>
</evidence>
<evidence type="ECO:0000256" key="5">
    <source>
        <dbReference type="PIRNR" id="PIRNR017233"/>
    </source>
</evidence>
<dbReference type="InterPro" id="IPR056167">
    <property type="entry name" value="A-sol_ELP1"/>
</dbReference>
<feature type="domain" description="ELP1 first N-terminal beta-propeller" evidence="8">
    <location>
        <begin position="1"/>
        <end position="343"/>
    </location>
</feature>
<dbReference type="Pfam" id="PF04762">
    <property type="entry name" value="Beta-prop_ELP1_1st"/>
    <property type="match status" value="1"/>
</dbReference>
<feature type="domain" description="ELP1 TPR" evidence="10">
    <location>
        <begin position="889"/>
        <end position="1050"/>
    </location>
</feature>
<comment type="subcellular location">
    <subcellularLocation>
        <location evidence="5">Cytoplasm</location>
    </subcellularLocation>
    <subcellularLocation>
        <location evidence="5">Nucleus</location>
    </subcellularLocation>
</comment>
<dbReference type="InterPro" id="IPR056164">
    <property type="entry name" value="Beta-prop_ELP1_1st"/>
</dbReference>
<dbReference type="InterPro" id="IPR011990">
    <property type="entry name" value="TPR-like_helical_dom_sf"/>
</dbReference>
<evidence type="ECO:0000259" key="10">
    <source>
        <dbReference type="Pfam" id="PF23878"/>
    </source>
</evidence>
<feature type="domain" description="ELP1 three-helical bundle" evidence="12">
    <location>
        <begin position="1063"/>
        <end position="1222"/>
    </location>
</feature>
<evidence type="ECO:0000259" key="11">
    <source>
        <dbReference type="Pfam" id="PF23925"/>
    </source>
</evidence>
<keyword evidence="6" id="KW-0802">TPR repeat</keyword>
<gene>
    <name evidence="13" type="ORF">CHILSU_LOCUS2488</name>
</gene>
<dbReference type="PANTHER" id="PTHR12747">
    <property type="entry name" value="ELONGATOR COMPLEX PROTEIN 1"/>
    <property type="match status" value="1"/>
</dbReference>
<evidence type="ECO:0000256" key="7">
    <source>
        <dbReference type="SAM" id="MobiDB-lite"/>
    </source>
</evidence>
<dbReference type="EMBL" id="OU963907">
    <property type="protein sequence ID" value="CAH2982016.1"/>
    <property type="molecule type" value="Genomic_DNA"/>
</dbReference>
<accession>A0ABN8L645</accession>
<name>A0ABN8L645_CHISP</name>
<evidence type="ECO:0000313" key="13">
    <source>
        <dbReference type="EMBL" id="CAH2982016.1"/>
    </source>
</evidence>
<dbReference type="PANTHER" id="PTHR12747:SF0">
    <property type="entry name" value="ELONGATOR COMPLEX PROTEIN 1"/>
    <property type="match status" value="1"/>
</dbReference>
<dbReference type="Pfam" id="PF23925">
    <property type="entry name" value="A-sol_ELP1"/>
    <property type="match status" value="1"/>
</dbReference>
<keyword evidence="14" id="KW-1185">Reference proteome</keyword>